<dbReference type="Pfam" id="PF00596">
    <property type="entry name" value="Aldolase_II"/>
    <property type="match status" value="1"/>
</dbReference>
<dbReference type="Gene3D" id="3.40.225.10">
    <property type="entry name" value="Class II aldolase/adducin N-terminal domain"/>
    <property type="match status" value="1"/>
</dbReference>
<gene>
    <name evidence="4" type="ORF">LTR69_002904</name>
</gene>
<keyword evidence="2" id="KW-0456">Lyase</keyword>
<dbReference type="SUPFAM" id="SSF53639">
    <property type="entry name" value="AraD/HMP-PK domain-like"/>
    <property type="match status" value="1"/>
</dbReference>
<evidence type="ECO:0000259" key="3">
    <source>
        <dbReference type="SMART" id="SM01007"/>
    </source>
</evidence>
<evidence type="ECO:0000256" key="1">
    <source>
        <dbReference type="ARBA" id="ARBA00022723"/>
    </source>
</evidence>
<name>A0ABR0JK69_9EURO</name>
<dbReference type="SMART" id="SM01007">
    <property type="entry name" value="Aldolase_II"/>
    <property type="match status" value="1"/>
</dbReference>
<sequence length="308" mass="35333">MWSIPTRTRQQTYPFDRIDGQRPEMVDEDVDRVLSDLITAFHILHQHQVVDEHGEISVRHPHDPTTFFTSNVPAILVAAKSDLSQWHVADGSPVEDSYDGCLRMERADQDMELHAHSSIYAMYPGVQSVIHSHCLSAIVWNSMLQPSYLMAGFLGTSPPIFDIARFYDYLPRSHPRNLLISNQFLGDALAEMLRKPHDDEMRLLDGPTDLPEQKVVFQRGHGYTTWAESIQDVVWRAIHVRRDADIQTAAMGQRESTDLEVVYLSEREARDCERTINRSEKKHWLAWTAEASRSGQYHNDLKDRLGAS</sequence>
<protein>
    <recommendedName>
        <fullName evidence="3">Class II aldolase/adducin N-terminal domain-containing protein</fullName>
    </recommendedName>
</protein>
<feature type="domain" description="Class II aldolase/adducin N-terminal" evidence="3">
    <location>
        <begin position="35"/>
        <end position="248"/>
    </location>
</feature>
<dbReference type="InterPro" id="IPR050197">
    <property type="entry name" value="Aldolase_class_II_sugar_metab"/>
</dbReference>
<comment type="caution">
    <text evidence="4">The sequence shown here is derived from an EMBL/GenBank/DDBJ whole genome shotgun (WGS) entry which is preliminary data.</text>
</comment>
<dbReference type="EMBL" id="JAVRRF010000004">
    <property type="protein sequence ID" value="KAK5066385.1"/>
    <property type="molecule type" value="Genomic_DNA"/>
</dbReference>
<organism evidence="4 5">
    <name type="scientific">Exophiala sideris</name>
    <dbReference type="NCBI Taxonomy" id="1016849"/>
    <lineage>
        <taxon>Eukaryota</taxon>
        <taxon>Fungi</taxon>
        <taxon>Dikarya</taxon>
        <taxon>Ascomycota</taxon>
        <taxon>Pezizomycotina</taxon>
        <taxon>Eurotiomycetes</taxon>
        <taxon>Chaetothyriomycetidae</taxon>
        <taxon>Chaetothyriales</taxon>
        <taxon>Herpotrichiellaceae</taxon>
        <taxon>Exophiala</taxon>
    </lineage>
</organism>
<dbReference type="InterPro" id="IPR001303">
    <property type="entry name" value="Aldolase_II/adducin_N"/>
</dbReference>
<reference evidence="4 5" key="1">
    <citation type="submission" date="2023-08" db="EMBL/GenBank/DDBJ databases">
        <title>Black Yeasts Isolated from many extreme environments.</title>
        <authorList>
            <person name="Coleine C."/>
            <person name="Stajich J.E."/>
            <person name="Selbmann L."/>
        </authorList>
    </citation>
    <scope>NUCLEOTIDE SEQUENCE [LARGE SCALE GENOMIC DNA]</scope>
    <source>
        <strain evidence="4 5">CCFEE 6328</strain>
    </source>
</reference>
<dbReference type="InterPro" id="IPR036409">
    <property type="entry name" value="Aldolase_II/adducin_N_sf"/>
</dbReference>
<accession>A0ABR0JK69</accession>
<evidence type="ECO:0000256" key="2">
    <source>
        <dbReference type="ARBA" id="ARBA00023239"/>
    </source>
</evidence>
<keyword evidence="5" id="KW-1185">Reference proteome</keyword>
<dbReference type="PANTHER" id="PTHR22789">
    <property type="entry name" value="FUCULOSE PHOSPHATE ALDOLASE"/>
    <property type="match status" value="1"/>
</dbReference>
<keyword evidence="1" id="KW-0479">Metal-binding</keyword>
<dbReference type="PANTHER" id="PTHR22789:SF0">
    <property type="entry name" value="3-OXO-TETRONATE 4-PHOSPHATE DECARBOXYLASE-RELATED"/>
    <property type="match status" value="1"/>
</dbReference>
<dbReference type="Proteomes" id="UP001345691">
    <property type="component" value="Unassembled WGS sequence"/>
</dbReference>
<evidence type="ECO:0000313" key="4">
    <source>
        <dbReference type="EMBL" id="KAK5066385.1"/>
    </source>
</evidence>
<evidence type="ECO:0000313" key="5">
    <source>
        <dbReference type="Proteomes" id="UP001345691"/>
    </source>
</evidence>
<proteinExistence type="predicted"/>